<keyword evidence="3 6" id="KW-1133">Transmembrane helix</keyword>
<evidence type="ECO:0000256" key="6">
    <source>
        <dbReference type="SAM" id="Phobius"/>
    </source>
</evidence>
<name>A0A8J5HXQ5_ZINOF</name>
<keyword evidence="2 6" id="KW-0812">Transmembrane</keyword>
<organism evidence="7 8">
    <name type="scientific">Zingiber officinale</name>
    <name type="common">Ginger</name>
    <name type="synonym">Amomum zingiber</name>
    <dbReference type="NCBI Taxonomy" id="94328"/>
    <lineage>
        <taxon>Eukaryota</taxon>
        <taxon>Viridiplantae</taxon>
        <taxon>Streptophyta</taxon>
        <taxon>Embryophyta</taxon>
        <taxon>Tracheophyta</taxon>
        <taxon>Spermatophyta</taxon>
        <taxon>Magnoliopsida</taxon>
        <taxon>Liliopsida</taxon>
        <taxon>Zingiberales</taxon>
        <taxon>Zingiberaceae</taxon>
        <taxon>Zingiber</taxon>
    </lineage>
</organism>
<accession>A0A8J5HXQ5</accession>
<feature type="region of interest" description="Disordered" evidence="5">
    <location>
        <begin position="104"/>
        <end position="125"/>
    </location>
</feature>
<sequence length="186" mass="20327">MSASMATTNYAADEEADDCWDDMIFVVAMLAALGTLVVYFVSTQYYEWKHQVEAPSSPSGIAVDPATVDEGYTSTGRENDPMHIVRVQAHSTKHRHSHANKHFDALPTCHHGHDHEDEDKQGSSSHVRQVVVSQNLCAIRLLVAALSLHQFFEGFALGGCISQVQFKKAATTMMAGFFAAMTPLGS</sequence>
<gene>
    <name evidence="7" type="ORF">ZIOFF_003461</name>
</gene>
<keyword evidence="8" id="KW-1185">Reference proteome</keyword>
<feature type="region of interest" description="Disordered" evidence="5">
    <location>
        <begin position="55"/>
        <end position="81"/>
    </location>
</feature>
<evidence type="ECO:0000256" key="2">
    <source>
        <dbReference type="ARBA" id="ARBA00022692"/>
    </source>
</evidence>
<dbReference type="PANTHER" id="PTHR11040">
    <property type="entry name" value="ZINC/IRON TRANSPORTER"/>
    <property type="match status" value="1"/>
</dbReference>
<evidence type="ECO:0000256" key="5">
    <source>
        <dbReference type="SAM" id="MobiDB-lite"/>
    </source>
</evidence>
<keyword evidence="4 6" id="KW-0472">Membrane</keyword>
<comment type="subcellular location">
    <subcellularLocation>
        <location evidence="1">Membrane</location>
        <topology evidence="1">Multi-pass membrane protein</topology>
    </subcellularLocation>
</comment>
<evidence type="ECO:0000256" key="1">
    <source>
        <dbReference type="ARBA" id="ARBA00004141"/>
    </source>
</evidence>
<dbReference type="AlphaFoldDB" id="A0A8J5HXQ5"/>
<dbReference type="EMBL" id="JACMSC010000001">
    <property type="protein sequence ID" value="KAG6538346.1"/>
    <property type="molecule type" value="Genomic_DNA"/>
</dbReference>
<protein>
    <submittedName>
        <fullName evidence="7">Uncharacterized protein</fullName>
    </submittedName>
</protein>
<dbReference type="Proteomes" id="UP000734854">
    <property type="component" value="Unassembled WGS sequence"/>
</dbReference>
<dbReference type="Pfam" id="PF02535">
    <property type="entry name" value="Zip"/>
    <property type="match status" value="1"/>
</dbReference>
<comment type="caution">
    <text evidence="7">The sequence shown here is derived from an EMBL/GenBank/DDBJ whole genome shotgun (WGS) entry which is preliminary data.</text>
</comment>
<feature type="compositionally biased region" description="Basic and acidic residues" evidence="5">
    <location>
        <begin position="111"/>
        <end position="121"/>
    </location>
</feature>
<evidence type="ECO:0000256" key="4">
    <source>
        <dbReference type="ARBA" id="ARBA00023136"/>
    </source>
</evidence>
<dbReference type="GO" id="GO:0005385">
    <property type="term" value="F:zinc ion transmembrane transporter activity"/>
    <property type="evidence" value="ECO:0007669"/>
    <property type="project" value="TreeGrafter"/>
</dbReference>
<evidence type="ECO:0000313" key="8">
    <source>
        <dbReference type="Proteomes" id="UP000734854"/>
    </source>
</evidence>
<dbReference type="InterPro" id="IPR003689">
    <property type="entry name" value="ZIP"/>
</dbReference>
<reference evidence="7 8" key="1">
    <citation type="submission" date="2020-08" db="EMBL/GenBank/DDBJ databases">
        <title>Plant Genome Project.</title>
        <authorList>
            <person name="Zhang R.-G."/>
        </authorList>
    </citation>
    <scope>NUCLEOTIDE SEQUENCE [LARGE SCALE GENOMIC DNA]</scope>
    <source>
        <tissue evidence="7">Rhizome</tissue>
    </source>
</reference>
<proteinExistence type="predicted"/>
<dbReference type="GO" id="GO:0005886">
    <property type="term" value="C:plasma membrane"/>
    <property type="evidence" value="ECO:0007669"/>
    <property type="project" value="TreeGrafter"/>
</dbReference>
<evidence type="ECO:0000313" key="7">
    <source>
        <dbReference type="EMBL" id="KAG6538346.1"/>
    </source>
</evidence>
<dbReference type="PANTHER" id="PTHR11040:SF44">
    <property type="entry name" value="PROTEIN ZNTC-RELATED"/>
    <property type="match status" value="1"/>
</dbReference>
<evidence type="ECO:0000256" key="3">
    <source>
        <dbReference type="ARBA" id="ARBA00022989"/>
    </source>
</evidence>
<feature type="transmembrane region" description="Helical" evidence="6">
    <location>
        <begin position="23"/>
        <end position="41"/>
    </location>
</feature>